<evidence type="ECO:0000313" key="1">
    <source>
        <dbReference type="EnsemblPlants" id="AVESA.00010b.r2.3AG0448360.1.CDS.1"/>
    </source>
</evidence>
<name>A0ACD5VLD9_AVESA</name>
<keyword evidence="2" id="KW-1185">Reference proteome</keyword>
<organism evidence="1 2">
    <name type="scientific">Avena sativa</name>
    <name type="common">Oat</name>
    <dbReference type="NCBI Taxonomy" id="4498"/>
    <lineage>
        <taxon>Eukaryota</taxon>
        <taxon>Viridiplantae</taxon>
        <taxon>Streptophyta</taxon>
        <taxon>Embryophyta</taxon>
        <taxon>Tracheophyta</taxon>
        <taxon>Spermatophyta</taxon>
        <taxon>Magnoliopsida</taxon>
        <taxon>Liliopsida</taxon>
        <taxon>Poales</taxon>
        <taxon>Poaceae</taxon>
        <taxon>BOP clade</taxon>
        <taxon>Pooideae</taxon>
        <taxon>Poodae</taxon>
        <taxon>Poeae</taxon>
        <taxon>Poeae Chloroplast Group 1 (Aveneae type)</taxon>
        <taxon>Aveninae</taxon>
        <taxon>Avena</taxon>
    </lineage>
</organism>
<dbReference type="EnsemblPlants" id="AVESA.00010b.r2.3AG0448360.1">
    <property type="protein sequence ID" value="AVESA.00010b.r2.3AG0448360.1.CDS.1"/>
    <property type="gene ID" value="AVESA.00010b.r2.3AG0448360"/>
</dbReference>
<dbReference type="Proteomes" id="UP001732700">
    <property type="component" value="Chromosome 3A"/>
</dbReference>
<proteinExistence type="predicted"/>
<accession>A0ACD5VLD9</accession>
<evidence type="ECO:0000313" key="2">
    <source>
        <dbReference type="Proteomes" id="UP001732700"/>
    </source>
</evidence>
<protein>
    <submittedName>
        <fullName evidence="1">Uncharacterized protein</fullName>
    </submittedName>
</protein>
<reference evidence="1" key="1">
    <citation type="submission" date="2021-05" db="EMBL/GenBank/DDBJ databases">
        <authorList>
            <person name="Scholz U."/>
            <person name="Mascher M."/>
            <person name="Fiebig A."/>
        </authorList>
    </citation>
    <scope>NUCLEOTIDE SEQUENCE [LARGE SCALE GENOMIC DNA]</scope>
</reference>
<sequence>MATSSSAPTTSVTGAPQNPSLDLDPQTPLTQRLPMPRALPTPQHTDPLSLHGLSESLPVVTTAAAPAKLTTSPLSGQKILDIHLCHIVKFQVTTKGEHFAHWRQIVISLLQMHKALDHVTEGAAPRNPSDDWLAVDLHIGLWFITTLSADLHRLVQGRDGRACSTWTRLHRFFYDNQASRYITLSKAFRTTPRGDLSINDYASKLQGIADDLAAIGRPVDDTDLTLQFIAGVGKKYKFQAEIFKNAVPLPSFADVCSRLQLAEQDADEQQHADAHVMAVHGGGRGQPHNTAPARPSGVSPNYRGKNPIPGYQHGVHNGAQHGAPPSGSGGRGRGNGASTGGRGSYDASGGRGGGGISGQQP</sequence>
<reference evidence="1" key="2">
    <citation type="submission" date="2025-09" db="UniProtKB">
        <authorList>
            <consortium name="EnsemblPlants"/>
        </authorList>
    </citation>
    <scope>IDENTIFICATION</scope>
</reference>